<organism evidence="3 4">
    <name type="scientific">Aspergillus luchuensis (strain CBS 106.47)</name>
    <dbReference type="NCBI Taxonomy" id="1137211"/>
    <lineage>
        <taxon>Eukaryota</taxon>
        <taxon>Fungi</taxon>
        <taxon>Dikarya</taxon>
        <taxon>Ascomycota</taxon>
        <taxon>Pezizomycotina</taxon>
        <taxon>Eurotiomycetes</taxon>
        <taxon>Eurotiomycetidae</taxon>
        <taxon>Eurotiales</taxon>
        <taxon>Aspergillaceae</taxon>
        <taxon>Aspergillus</taxon>
        <taxon>Aspergillus subgen. Circumdati</taxon>
    </lineage>
</organism>
<reference evidence="4" key="1">
    <citation type="journal article" date="2017" name="Genome Biol.">
        <title>Comparative genomics reveals high biological diversity and specific adaptations in the industrially and medically important fungal genus Aspergillus.</title>
        <authorList>
            <person name="de Vries R.P."/>
            <person name="Riley R."/>
            <person name="Wiebenga A."/>
            <person name="Aguilar-Osorio G."/>
            <person name="Amillis S."/>
            <person name="Uchima C.A."/>
            <person name="Anderluh G."/>
            <person name="Asadollahi M."/>
            <person name="Askin M."/>
            <person name="Barry K."/>
            <person name="Battaglia E."/>
            <person name="Bayram O."/>
            <person name="Benocci T."/>
            <person name="Braus-Stromeyer S.A."/>
            <person name="Caldana C."/>
            <person name="Canovas D."/>
            <person name="Cerqueira G.C."/>
            <person name="Chen F."/>
            <person name="Chen W."/>
            <person name="Choi C."/>
            <person name="Clum A."/>
            <person name="Dos Santos R.A."/>
            <person name="Damasio A.R."/>
            <person name="Diallinas G."/>
            <person name="Emri T."/>
            <person name="Fekete E."/>
            <person name="Flipphi M."/>
            <person name="Freyberg S."/>
            <person name="Gallo A."/>
            <person name="Gournas C."/>
            <person name="Habgood R."/>
            <person name="Hainaut M."/>
            <person name="Harispe M.L."/>
            <person name="Henrissat B."/>
            <person name="Hilden K.S."/>
            <person name="Hope R."/>
            <person name="Hossain A."/>
            <person name="Karabika E."/>
            <person name="Karaffa L."/>
            <person name="Karanyi Z."/>
            <person name="Krasevec N."/>
            <person name="Kuo A."/>
            <person name="Kusch H."/>
            <person name="LaButti K."/>
            <person name="Lagendijk E.L."/>
            <person name="Lapidus A."/>
            <person name="Levasseur A."/>
            <person name="Lindquist E."/>
            <person name="Lipzen A."/>
            <person name="Logrieco A.F."/>
            <person name="MacCabe A."/>
            <person name="Maekelae M.R."/>
            <person name="Malavazi I."/>
            <person name="Melin P."/>
            <person name="Meyer V."/>
            <person name="Mielnichuk N."/>
            <person name="Miskei M."/>
            <person name="Molnar A.P."/>
            <person name="Mule G."/>
            <person name="Ngan C.Y."/>
            <person name="Orejas M."/>
            <person name="Orosz E."/>
            <person name="Ouedraogo J.P."/>
            <person name="Overkamp K.M."/>
            <person name="Park H.-S."/>
            <person name="Perrone G."/>
            <person name="Piumi F."/>
            <person name="Punt P.J."/>
            <person name="Ram A.F."/>
            <person name="Ramon A."/>
            <person name="Rauscher S."/>
            <person name="Record E."/>
            <person name="Riano-Pachon D.M."/>
            <person name="Robert V."/>
            <person name="Roehrig J."/>
            <person name="Ruller R."/>
            <person name="Salamov A."/>
            <person name="Salih N.S."/>
            <person name="Samson R.A."/>
            <person name="Sandor E."/>
            <person name="Sanguinetti M."/>
            <person name="Schuetze T."/>
            <person name="Sepcic K."/>
            <person name="Shelest E."/>
            <person name="Sherlock G."/>
            <person name="Sophianopoulou V."/>
            <person name="Squina F.M."/>
            <person name="Sun H."/>
            <person name="Susca A."/>
            <person name="Todd R.B."/>
            <person name="Tsang A."/>
            <person name="Unkles S.E."/>
            <person name="van de Wiele N."/>
            <person name="van Rossen-Uffink D."/>
            <person name="Oliveira J.V."/>
            <person name="Vesth T.C."/>
            <person name="Visser J."/>
            <person name="Yu J.-H."/>
            <person name="Zhou M."/>
            <person name="Andersen M.R."/>
            <person name="Archer D.B."/>
            <person name="Baker S.E."/>
            <person name="Benoit I."/>
            <person name="Brakhage A.A."/>
            <person name="Braus G.H."/>
            <person name="Fischer R."/>
            <person name="Frisvad J.C."/>
            <person name="Goldman G.H."/>
            <person name="Houbraken J."/>
            <person name="Oakley B."/>
            <person name="Pocsi I."/>
            <person name="Scazzocchio C."/>
            <person name="Seiboth B."/>
            <person name="vanKuyk P.A."/>
            <person name="Wortman J."/>
            <person name="Dyer P.S."/>
            <person name="Grigoriev I.V."/>
        </authorList>
    </citation>
    <scope>NUCLEOTIDE SEQUENCE [LARGE SCALE GENOMIC DNA]</scope>
    <source>
        <strain evidence="4">CBS 106.47</strain>
    </source>
</reference>
<name>A0A1M3TCJ0_ASPLC</name>
<accession>A0A1M3TCJ0</accession>
<dbReference type="EMBL" id="KV878244">
    <property type="protein sequence ID" value="OJZ84469.1"/>
    <property type="molecule type" value="Genomic_DNA"/>
</dbReference>
<keyword evidence="2" id="KW-0732">Signal</keyword>
<dbReference type="Proteomes" id="UP000184063">
    <property type="component" value="Unassembled WGS sequence"/>
</dbReference>
<dbReference type="OrthoDB" id="10399540at2759"/>
<sequence length="72" mass="7764">MKFSLIWSLSLLLTVHAAVIPRPAESSMSLEAGVRAAGYEASGIHERSALPHDEGDDNKVDDEDNTVIGEGW</sequence>
<feature type="compositionally biased region" description="Acidic residues" evidence="1">
    <location>
        <begin position="54"/>
        <end position="65"/>
    </location>
</feature>
<dbReference type="AlphaFoldDB" id="A0A1M3TCJ0"/>
<proteinExistence type="predicted"/>
<evidence type="ECO:0000256" key="2">
    <source>
        <dbReference type="SAM" id="SignalP"/>
    </source>
</evidence>
<feature type="signal peptide" evidence="2">
    <location>
        <begin position="1"/>
        <end position="17"/>
    </location>
</feature>
<dbReference type="VEuPathDB" id="FungiDB:ASPFODRAFT_208967"/>
<protein>
    <submittedName>
        <fullName evidence="3">Uncharacterized protein</fullName>
    </submittedName>
</protein>
<gene>
    <name evidence="3" type="ORF">ASPFODRAFT_208967</name>
</gene>
<evidence type="ECO:0000313" key="3">
    <source>
        <dbReference type="EMBL" id="OJZ84469.1"/>
    </source>
</evidence>
<feature type="region of interest" description="Disordered" evidence="1">
    <location>
        <begin position="45"/>
        <end position="72"/>
    </location>
</feature>
<evidence type="ECO:0000256" key="1">
    <source>
        <dbReference type="SAM" id="MobiDB-lite"/>
    </source>
</evidence>
<evidence type="ECO:0000313" key="4">
    <source>
        <dbReference type="Proteomes" id="UP000184063"/>
    </source>
</evidence>
<feature type="chain" id="PRO_5013290710" evidence="2">
    <location>
        <begin position="18"/>
        <end position="72"/>
    </location>
</feature>